<comment type="caution">
    <text evidence="2">The sequence shown here is derived from an EMBL/GenBank/DDBJ whole genome shotgun (WGS) entry which is preliminary data.</text>
</comment>
<accession>A0A0G0EH84</accession>
<feature type="transmembrane region" description="Helical" evidence="1">
    <location>
        <begin position="127"/>
        <end position="150"/>
    </location>
</feature>
<keyword evidence="1" id="KW-0472">Membrane</keyword>
<feature type="transmembrane region" description="Helical" evidence="1">
    <location>
        <begin position="267"/>
        <end position="292"/>
    </location>
</feature>
<dbReference type="AlphaFoldDB" id="A0A0G0EH84"/>
<feature type="transmembrane region" description="Helical" evidence="1">
    <location>
        <begin position="93"/>
        <end position="115"/>
    </location>
</feature>
<feature type="transmembrane region" description="Helical" evidence="1">
    <location>
        <begin position="339"/>
        <end position="361"/>
    </location>
</feature>
<name>A0A0G0EH84_9BACT</name>
<dbReference type="Proteomes" id="UP000034127">
    <property type="component" value="Unassembled WGS sequence"/>
</dbReference>
<feature type="transmembrane region" description="Helical" evidence="1">
    <location>
        <begin position="7"/>
        <end position="26"/>
    </location>
</feature>
<feature type="transmembrane region" description="Helical" evidence="1">
    <location>
        <begin position="190"/>
        <end position="206"/>
    </location>
</feature>
<dbReference type="EMBL" id="LBPX01000030">
    <property type="protein sequence ID" value="KKP66597.1"/>
    <property type="molecule type" value="Genomic_DNA"/>
</dbReference>
<organism evidence="2 3">
    <name type="scientific">Candidatus Roizmanbacteria bacterium GW2011_GWC2_35_12</name>
    <dbReference type="NCBI Taxonomy" id="1618485"/>
    <lineage>
        <taxon>Bacteria</taxon>
        <taxon>Candidatus Roizmaniibacteriota</taxon>
    </lineage>
</organism>
<feature type="transmembrane region" description="Helical" evidence="1">
    <location>
        <begin position="368"/>
        <end position="385"/>
    </location>
</feature>
<reference evidence="2 3" key="1">
    <citation type="journal article" date="2015" name="Nature">
        <title>rRNA introns, odd ribosomes, and small enigmatic genomes across a large radiation of phyla.</title>
        <authorList>
            <person name="Brown C.T."/>
            <person name="Hug L.A."/>
            <person name="Thomas B.C."/>
            <person name="Sharon I."/>
            <person name="Castelle C.J."/>
            <person name="Singh A."/>
            <person name="Wilkins M.J."/>
            <person name="Williams K.H."/>
            <person name="Banfield J.F."/>
        </authorList>
    </citation>
    <scope>NUCLEOTIDE SEQUENCE [LARGE SCALE GENOMIC DNA]</scope>
</reference>
<keyword evidence="1" id="KW-1133">Transmembrane helix</keyword>
<evidence type="ECO:0008006" key="4">
    <source>
        <dbReference type="Google" id="ProtNLM"/>
    </source>
</evidence>
<keyword evidence="1" id="KW-0812">Transmembrane</keyword>
<sequence length="603" mass="69030">MAGKINRLLVIFIWILIIGLLIYSRFVNLGWGLPYPMHPDERNMATAIQQLNCTLPQIALELPKSLIGKWEPITKWIKLSGNFNVNECFNPHFFAYGQLPLYLGYIFAVFFKLFNKSLFTPIGFEEATIALRSISAVASVINIFVLIKIIKFRSKLRFAGSLVALGMTAGVIIFSPYAIQFAHFGTTESLLMLFYSLIIYFSILYIDNKTSTRTFIFGTAAFSGMALGTKVSSLIFLAVPYFSILFHNRSIAVKRMISSSKSGVYFVLYKVIGLIFDLSIFLILTILFFVLFSPHNLISFKEFLGSMNYETDVAFGKYVAFYTKQFIETTPIIFQFEKIFPYVLGAPVFLFGILGFLILSWKDKKINLLRIAFISSFVTSAFFFAKWTRFIAPTFPLMSIFAILFISKVILTIYKLRFARSLVVAFLLLGMIWAAIKPGIEFLSIYQKPDIRFQASDWIYKNIPENSYILSETANVVDIPIENPKSKVYKVQSKNYNIISFNFYDLDENPELQLELKEHLEKADYIFVPSRRIFANHTCNLKSPSFAKASPYVKTSEDKSAGKQISKILNINRCEELQNKYPQLNEYYEKLFSGELGFSKVAE</sequence>
<feature type="transmembrane region" description="Helical" evidence="1">
    <location>
        <begin position="156"/>
        <end position="178"/>
    </location>
</feature>
<evidence type="ECO:0000256" key="1">
    <source>
        <dbReference type="SAM" id="Phobius"/>
    </source>
</evidence>
<feature type="transmembrane region" description="Helical" evidence="1">
    <location>
        <begin position="418"/>
        <end position="436"/>
    </location>
</feature>
<protein>
    <recommendedName>
        <fullName evidence="4">Glycosyltransferase RgtA/B/C/D-like domain-containing protein</fullName>
    </recommendedName>
</protein>
<evidence type="ECO:0000313" key="3">
    <source>
        <dbReference type="Proteomes" id="UP000034127"/>
    </source>
</evidence>
<feature type="transmembrane region" description="Helical" evidence="1">
    <location>
        <begin position="391"/>
        <end position="411"/>
    </location>
</feature>
<proteinExistence type="predicted"/>
<evidence type="ECO:0000313" key="2">
    <source>
        <dbReference type="EMBL" id="KKP66597.1"/>
    </source>
</evidence>
<gene>
    <name evidence="2" type="ORF">UR63_C0030G0006</name>
</gene>
<feature type="transmembrane region" description="Helical" evidence="1">
    <location>
        <begin position="226"/>
        <end position="246"/>
    </location>
</feature>